<comment type="caution">
    <text evidence="3">The sequence shown here is derived from an EMBL/GenBank/DDBJ whole genome shotgun (WGS) entry which is preliminary data.</text>
</comment>
<reference evidence="4" key="1">
    <citation type="journal article" date="2020" name="Appl. Environ. Microbiol.">
        <title>Diazotrophic Anaeromyxobacter Isolates from Soils.</title>
        <authorList>
            <person name="Masuda Y."/>
            <person name="Yamanaka H."/>
            <person name="Xu Z.X."/>
            <person name="Shiratori Y."/>
            <person name="Aono T."/>
            <person name="Amachi S."/>
            <person name="Senoo K."/>
            <person name="Itoh H."/>
        </authorList>
    </citation>
    <scope>NUCLEOTIDE SEQUENCE [LARGE SCALE GENOMIC DNA]</scope>
    <source>
        <strain evidence="4">R267</strain>
    </source>
</reference>
<protein>
    <recommendedName>
        <fullName evidence="2">CsbD-like domain-containing protein</fullName>
    </recommendedName>
</protein>
<dbReference type="InterPro" id="IPR008462">
    <property type="entry name" value="CsbD"/>
</dbReference>
<comment type="similarity">
    <text evidence="1">Belongs to the UPF0337 (CsbD) family.</text>
</comment>
<feature type="domain" description="CsbD-like" evidence="2">
    <location>
        <begin position="7"/>
        <end position="57"/>
    </location>
</feature>
<dbReference type="AlphaFoldDB" id="A0A7I9VIX6"/>
<sequence>MAMGDDDKLEGKWDEAKGRVKNAAGEITGNRELKDEGTMDKLKGKLKDIKGDIKGALDPDKRH</sequence>
<dbReference type="Pfam" id="PF05532">
    <property type="entry name" value="CsbD"/>
    <property type="match status" value="1"/>
</dbReference>
<dbReference type="InterPro" id="IPR036629">
    <property type="entry name" value="YjbJ_sf"/>
</dbReference>
<evidence type="ECO:0000256" key="1">
    <source>
        <dbReference type="ARBA" id="ARBA00009129"/>
    </source>
</evidence>
<gene>
    <name evidence="3" type="ORF">AMYX_08390</name>
</gene>
<name>A0A7I9VIX6_9BACT</name>
<dbReference type="SUPFAM" id="SSF69047">
    <property type="entry name" value="Hypothetical protein YjbJ"/>
    <property type="match status" value="1"/>
</dbReference>
<evidence type="ECO:0000313" key="3">
    <source>
        <dbReference type="EMBL" id="GEJ56098.1"/>
    </source>
</evidence>
<dbReference type="RefSeq" id="WP_176063268.1">
    <property type="nucleotide sequence ID" value="NZ_BJTG01000002.1"/>
</dbReference>
<organism evidence="3 4">
    <name type="scientific">Anaeromyxobacter diazotrophicus</name>
    <dbReference type="NCBI Taxonomy" id="2590199"/>
    <lineage>
        <taxon>Bacteria</taxon>
        <taxon>Pseudomonadati</taxon>
        <taxon>Myxococcota</taxon>
        <taxon>Myxococcia</taxon>
        <taxon>Myxococcales</taxon>
        <taxon>Cystobacterineae</taxon>
        <taxon>Anaeromyxobacteraceae</taxon>
        <taxon>Anaeromyxobacter</taxon>
    </lineage>
</organism>
<dbReference type="Gene3D" id="1.10.1470.10">
    <property type="entry name" value="YjbJ"/>
    <property type="match status" value="1"/>
</dbReference>
<accession>A0A7I9VIX6</accession>
<evidence type="ECO:0000259" key="2">
    <source>
        <dbReference type="Pfam" id="PF05532"/>
    </source>
</evidence>
<dbReference type="Proteomes" id="UP000503640">
    <property type="component" value="Unassembled WGS sequence"/>
</dbReference>
<dbReference type="EMBL" id="BJTG01000002">
    <property type="protein sequence ID" value="GEJ56098.1"/>
    <property type="molecule type" value="Genomic_DNA"/>
</dbReference>
<proteinExistence type="inferred from homology"/>
<evidence type="ECO:0000313" key="4">
    <source>
        <dbReference type="Proteomes" id="UP000503640"/>
    </source>
</evidence>
<keyword evidence="4" id="KW-1185">Reference proteome</keyword>